<dbReference type="Pfam" id="PF01039">
    <property type="entry name" value="Carboxyl_trans"/>
    <property type="match status" value="1"/>
</dbReference>
<dbReference type="GO" id="GO:0016740">
    <property type="term" value="F:transferase activity"/>
    <property type="evidence" value="ECO:0007669"/>
    <property type="project" value="UniProtKB-KW"/>
</dbReference>
<feature type="domain" description="CoA carboxyltransferase N-terminal" evidence="1">
    <location>
        <begin position="19"/>
        <end position="277"/>
    </location>
</feature>
<dbReference type="PANTHER" id="PTHR22855">
    <property type="entry name" value="ACETYL, PROPIONYL, PYRUVATE, AND GLUTACONYL CARBOXYLASE-RELATED"/>
    <property type="match status" value="1"/>
</dbReference>
<protein>
    <submittedName>
        <fullName evidence="3">Acetyl-CoA carboxylase carboxyltransferase subunit</fullName>
    </submittedName>
</protein>
<dbReference type="Proteomes" id="UP000283619">
    <property type="component" value="Unassembled WGS sequence"/>
</dbReference>
<evidence type="ECO:0000259" key="1">
    <source>
        <dbReference type="PROSITE" id="PS50980"/>
    </source>
</evidence>
<dbReference type="InterPro" id="IPR011763">
    <property type="entry name" value="COA_CT_C"/>
</dbReference>
<dbReference type="GO" id="GO:0016874">
    <property type="term" value="F:ligase activity"/>
    <property type="evidence" value="ECO:0007669"/>
    <property type="project" value="InterPro"/>
</dbReference>
<dbReference type="InterPro" id="IPR011762">
    <property type="entry name" value="COA_CT_N"/>
</dbReference>
<sequence>MPQIQSRLDPHSEAFARNRAAMLTAIEQVQQLEQNLLNKAAEAKAKFDKRGQLLPRERLNLLLDPGAPFLELASLAGYKLHDDKDGSSAGGGLIAGIGYVCGIRAMVVANNSAIKGGTISPSGLKKSLRLQQIAQENKLPVITLAESGGANLNYAAEIFVEGARSFANQARMSAMGLPQITVVHGSATAGGAYQPGLSDYMVVVRGKAKLFLAGPPLLKAATGEVATDEELGGAEMHAQVAGTAEYLAENDADGVRQVREILRMLPWNEQLPWLPEPQYKEPLYPIDELLGLIPDDPKKPYDVREIIARIADESCFVEFKGEFDQQTICGQLKIQGRACGFIGNNGPITPNGASKAAQFIQLCDQSQTPLLFFHNTTGFMVGTESEQQGVIKHGSKLIQAVANARVPKLTMVVGGSYGAGNYAMCGRGLDPRFIFAWPNSRTAVMGGAQAGKVLRIVTEAKQLKDGLTPDVKMLDMLEQVTAQKLDSQSTALYGSANLWDDGLIDPRDTRTLLGYLLDICHEADIRTLQPNSFGVSRF</sequence>
<reference evidence="3 4" key="1">
    <citation type="submission" date="2016-10" db="EMBL/GenBank/DDBJ databases">
        <title>Comparative genome analysis of multiple Pseudomonas spp. focuses on biocontrol and plant growth promoting traits.</title>
        <authorList>
            <person name="Tao X.-Y."/>
            <person name="Taylor C.G."/>
        </authorList>
    </citation>
    <scope>NUCLEOTIDE SEQUENCE [LARGE SCALE GENOMIC DNA]</scope>
    <source>
        <strain evidence="3 4">36G2</strain>
    </source>
</reference>
<dbReference type="AlphaFoldDB" id="A0A423NZB5"/>
<accession>A0A423NZB5</accession>
<organism evidence="3 4">
    <name type="scientific">Pseudomonas fluorescens</name>
    <dbReference type="NCBI Taxonomy" id="294"/>
    <lineage>
        <taxon>Bacteria</taxon>
        <taxon>Pseudomonadati</taxon>
        <taxon>Pseudomonadota</taxon>
        <taxon>Gammaproteobacteria</taxon>
        <taxon>Pseudomonadales</taxon>
        <taxon>Pseudomonadaceae</taxon>
        <taxon>Pseudomonas</taxon>
    </lineage>
</organism>
<dbReference type="PANTHER" id="PTHR22855:SF46">
    <property type="entry name" value="METHYLCROTONOYL-COA CARBOXYLASE"/>
    <property type="match status" value="1"/>
</dbReference>
<evidence type="ECO:0000313" key="4">
    <source>
        <dbReference type="Proteomes" id="UP000283619"/>
    </source>
</evidence>
<dbReference type="InterPro" id="IPR045190">
    <property type="entry name" value="MCCB/AccD1-like"/>
</dbReference>
<dbReference type="InterPro" id="IPR034733">
    <property type="entry name" value="AcCoA_carboxyl_beta"/>
</dbReference>
<evidence type="ECO:0000313" key="3">
    <source>
        <dbReference type="EMBL" id="ROO03603.1"/>
    </source>
</evidence>
<proteinExistence type="predicted"/>
<dbReference type="RefSeq" id="WP_123595316.1">
    <property type="nucleotide sequence ID" value="NZ_MOBZ01000021.1"/>
</dbReference>
<name>A0A423NZB5_PSEFL</name>
<feature type="domain" description="CoA carboxyltransferase C-terminal" evidence="2">
    <location>
        <begin position="281"/>
        <end position="522"/>
    </location>
</feature>
<dbReference type="InterPro" id="IPR029045">
    <property type="entry name" value="ClpP/crotonase-like_dom_sf"/>
</dbReference>
<dbReference type="PROSITE" id="PS50980">
    <property type="entry name" value="COA_CT_NTER"/>
    <property type="match status" value="1"/>
</dbReference>
<dbReference type="SUPFAM" id="SSF52096">
    <property type="entry name" value="ClpP/crotonase"/>
    <property type="match status" value="2"/>
</dbReference>
<evidence type="ECO:0000259" key="2">
    <source>
        <dbReference type="PROSITE" id="PS50989"/>
    </source>
</evidence>
<dbReference type="FunFam" id="3.90.226.10:FF:000046">
    <property type="entry name" value="Geranyl-CoA carboxylase beta subunit"/>
    <property type="match status" value="1"/>
</dbReference>
<dbReference type="PROSITE" id="PS50989">
    <property type="entry name" value="COA_CT_CTER"/>
    <property type="match status" value="1"/>
</dbReference>
<dbReference type="Gene3D" id="3.90.226.10">
    <property type="entry name" value="2-enoyl-CoA Hydratase, Chain A, domain 1"/>
    <property type="match status" value="2"/>
</dbReference>
<dbReference type="EMBL" id="MOBZ01000021">
    <property type="protein sequence ID" value="ROO03603.1"/>
    <property type="molecule type" value="Genomic_DNA"/>
</dbReference>
<comment type="caution">
    <text evidence="3">The sequence shown here is derived from an EMBL/GenBank/DDBJ whole genome shotgun (WGS) entry which is preliminary data.</text>
</comment>
<keyword evidence="3" id="KW-0808">Transferase</keyword>
<dbReference type="FunFam" id="3.90.226.10:FF:000021">
    <property type="entry name" value="Acetyl-CoA carboxylase carboxyltransferase subunit"/>
    <property type="match status" value="1"/>
</dbReference>
<gene>
    <name evidence="3" type="ORF">BK673_25715</name>
</gene>